<comment type="caution">
    <text evidence="2">The sequence shown here is derived from an EMBL/GenBank/DDBJ whole genome shotgun (WGS) entry which is preliminary data.</text>
</comment>
<sequence>MDRTSYITLFKQIIACLDHVILGTVSRKYKRKMKPGEPLESLRLILQYGKEDDAAREVSRLRLFARCIRTPDYRRYFAIHGQVYPTTIIVYVLINPKNYSDEELKKIYITAREESIEEEFKKADESRRFSDLDNVEDNFVRIVHESLEIRDVKKGKGGDGRRRQKKKKKSAVKRTTKGGSSHTTKRLDQ</sequence>
<dbReference type="RefSeq" id="XP_024713249.1">
    <property type="nucleotide sequence ID" value="XM_024858762.1"/>
</dbReference>
<keyword evidence="3" id="KW-1185">Reference proteome</keyword>
<name>A0A2P7YP14_9ASCO</name>
<feature type="region of interest" description="Disordered" evidence="1">
    <location>
        <begin position="153"/>
        <end position="189"/>
    </location>
</feature>
<evidence type="ECO:0000313" key="2">
    <source>
        <dbReference type="EMBL" id="PSK37714.1"/>
    </source>
</evidence>
<organism evidence="2 3">
    <name type="scientific">Candidozyma pseudohaemuli</name>
    <dbReference type="NCBI Taxonomy" id="418784"/>
    <lineage>
        <taxon>Eukaryota</taxon>
        <taxon>Fungi</taxon>
        <taxon>Dikarya</taxon>
        <taxon>Ascomycota</taxon>
        <taxon>Saccharomycotina</taxon>
        <taxon>Pichiomycetes</taxon>
        <taxon>Metschnikowiaceae</taxon>
        <taxon>Candidozyma</taxon>
    </lineage>
</organism>
<protein>
    <submittedName>
        <fullName evidence="2">Uncharacterized protein</fullName>
    </submittedName>
</protein>
<feature type="compositionally biased region" description="Basic residues" evidence="1">
    <location>
        <begin position="162"/>
        <end position="176"/>
    </location>
</feature>
<accession>A0A2P7YP14</accession>
<dbReference type="Proteomes" id="UP000241107">
    <property type="component" value="Unassembled WGS sequence"/>
</dbReference>
<dbReference type="AlphaFoldDB" id="A0A2P7YP14"/>
<dbReference type="EMBL" id="PYFQ01000008">
    <property type="protein sequence ID" value="PSK37714.1"/>
    <property type="molecule type" value="Genomic_DNA"/>
</dbReference>
<evidence type="ECO:0000256" key="1">
    <source>
        <dbReference type="SAM" id="MobiDB-lite"/>
    </source>
</evidence>
<gene>
    <name evidence="2" type="ORF">C7M61_003422</name>
</gene>
<dbReference type="VEuPathDB" id="FungiDB:C7M61_003422"/>
<reference evidence="2 3" key="1">
    <citation type="submission" date="2018-03" db="EMBL/GenBank/DDBJ databases">
        <title>Candida pseudohaemulonii genome assembly and annotation.</title>
        <authorList>
            <person name="Munoz J.F."/>
            <person name="Gade L.G."/>
            <person name="Chow N.A."/>
            <person name="Litvintseva A.P."/>
            <person name="Loparev V.N."/>
            <person name="Cuomo C.A."/>
        </authorList>
    </citation>
    <scope>NUCLEOTIDE SEQUENCE [LARGE SCALE GENOMIC DNA]</scope>
    <source>
        <strain evidence="2 3">B12108</strain>
    </source>
</reference>
<proteinExistence type="predicted"/>
<dbReference type="GeneID" id="36566811"/>
<evidence type="ECO:0000313" key="3">
    <source>
        <dbReference type="Proteomes" id="UP000241107"/>
    </source>
</evidence>